<organism evidence="6 7">
    <name type="scientific">Yinghuangia aomiensis</name>
    <dbReference type="NCBI Taxonomy" id="676205"/>
    <lineage>
        <taxon>Bacteria</taxon>
        <taxon>Bacillati</taxon>
        <taxon>Actinomycetota</taxon>
        <taxon>Actinomycetes</taxon>
        <taxon>Kitasatosporales</taxon>
        <taxon>Streptomycetaceae</taxon>
        <taxon>Yinghuangia</taxon>
    </lineage>
</organism>
<evidence type="ECO:0000256" key="2">
    <source>
        <dbReference type="ARBA" id="ARBA00022801"/>
    </source>
</evidence>
<gene>
    <name evidence="6" type="primary">tesB</name>
    <name evidence="6" type="ORF">GCM10023205_62320</name>
</gene>
<evidence type="ECO:0000259" key="5">
    <source>
        <dbReference type="Pfam" id="PF20789"/>
    </source>
</evidence>
<comment type="caution">
    <text evidence="6">The sequence shown here is derived from an EMBL/GenBank/DDBJ whole genome shotgun (WGS) entry which is preliminary data.</text>
</comment>
<evidence type="ECO:0000313" key="6">
    <source>
        <dbReference type="EMBL" id="GAA4983927.1"/>
    </source>
</evidence>
<dbReference type="InterPro" id="IPR049450">
    <property type="entry name" value="ACOT8-like_C"/>
</dbReference>
<evidence type="ECO:0000259" key="4">
    <source>
        <dbReference type="Pfam" id="PF13622"/>
    </source>
</evidence>
<comment type="similarity">
    <text evidence="1">Belongs to the C/M/P thioester hydrolase family.</text>
</comment>
<dbReference type="EMBL" id="BAABHS010000027">
    <property type="protein sequence ID" value="GAA4983927.1"/>
    <property type="molecule type" value="Genomic_DNA"/>
</dbReference>
<feature type="domain" description="Acyl-CoA thioesterase-like C-terminal" evidence="5">
    <location>
        <begin position="134"/>
        <end position="276"/>
    </location>
</feature>
<keyword evidence="2" id="KW-0378">Hydrolase</keyword>
<keyword evidence="7" id="KW-1185">Reference proteome</keyword>
<dbReference type="Pfam" id="PF13622">
    <property type="entry name" value="4HBT_3"/>
    <property type="match status" value="1"/>
</dbReference>
<dbReference type="PANTHER" id="PTHR11066:SF34">
    <property type="entry name" value="ACYL-COENZYME A THIOESTERASE 8"/>
    <property type="match status" value="1"/>
</dbReference>
<dbReference type="InterPro" id="IPR003703">
    <property type="entry name" value="Acyl_CoA_thio"/>
</dbReference>
<feature type="region of interest" description="Disordered" evidence="3">
    <location>
        <begin position="125"/>
        <end position="144"/>
    </location>
</feature>
<dbReference type="InterPro" id="IPR049449">
    <property type="entry name" value="TesB_ACOT8-like_N"/>
</dbReference>
<feature type="domain" description="Acyl-CoA thioesterase-like N-terminal HotDog" evidence="4">
    <location>
        <begin position="48"/>
        <end position="122"/>
    </location>
</feature>
<accession>A0ABP9I0G3</accession>
<dbReference type="InterPro" id="IPR029069">
    <property type="entry name" value="HotDog_dom_sf"/>
</dbReference>
<dbReference type="Proteomes" id="UP001500466">
    <property type="component" value="Unassembled WGS sequence"/>
</dbReference>
<dbReference type="CDD" id="cd03445">
    <property type="entry name" value="Thioesterase_II_repeat2"/>
    <property type="match status" value="1"/>
</dbReference>
<evidence type="ECO:0000313" key="7">
    <source>
        <dbReference type="Proteomes" id="UP001500466"/>
    </source>
</evidence>
<dbReference type="SUPFAM" id="SSF54637">
    <property type="entry name" value="Thioesterase/thiol ester dehydrase-isomerase"/>
    <property type="match status" value="2"/>
</dbReference>
<proteinExistence type="inferred from homology"/>
<sequence>MPTLVGMSLRDPWSDLLACLNLAPAAPAGPTDGRAVWTGVNQQLGYHRLFGGQLLAQTVRAAGLTVPGKSVKSLHVLFARPGDTAEPVRYEVERHHEGSTFASVSVTARQSHGAVATATVSLHVPEAGPDRQSTDPVPAVPGPERRVELEPIPWETRSTLDLDTVKTEEPEYAFWMRTPPADPALAQALTAYATDLTPIGTALRPFEAVTQHDAGTVFTSAVTAHSVWFHRAFRTDDAWLFVRQHSPLVAHGRCFGRGDVLAEDGSLVASFAQEALLRFTA</sequence>
<evidence type="ECO:0000256" key="3">
    <source>
        <dbReference type="SAM" id="MobiDB-lite"/>
    </source>
</evidence>
<dbReference type="InterPro" id="IPR042171">
    <property type="entry name" value="Acyl-CoA_hotdog"/>
</dbReference>
<dbReference type="Gene3D" id="2.40.160.210">
    <property type="entry name" value="Acyl-CoA thioesterase, double hotdog domain"/>
    <property type="match status" value="1"/>
</dbReference>
<dbReference type="PANTHER" id="PTHR11066">
    <property type="entry name" value="ACYL-COA THIOESTERASE"/>
    <property type="match status" value="1"/>
</dbReference>
<evidence type="ECO:0000256" key="1">
    <source>
        <dbReference type="ARBA" id="ARBA00006538"/>
    </source>
</evidence>
<dbReference type="CDD" id="cd03444">
    <property type="entry name" value="Thioesterase_II_repeat1"/>
    <property type="match status" value="1"/>
</dbReference>
<reference evidence="7" key="1">
    <citation type="journal article" date="2019" name="Int. J. Syst. Evol. Microbiol.">
        <title>The Global Catalogue of Microorganisms (GCM) 10K type strain sequencing project: providing services to taxonomists for standard genome sequencing and annotation.</title>
        <authorList>
            <consortium name="The Broad Institute Genomics Platform"/>
            <consortium name="The Broad Institute Genome Sequencing Center for Infectious Disease"/>
            <person name="Wu L."/>
            <person name="Ma J."/>
        </authorList>
    </citation>
    <scope>NUCLEOTIDE SEQUENCE [LARGE SCALE GENOMIC DNA]</scope>
    <source>
        <strain evidence="7">JCM 17986</strain>
    </source>
</reference>
<dbReference type="Pfam" id="PF20789">
    <property type="entry name" value="4HBT_3C"/>
    <property type="match status" value="1"/>
</dbReference>
<name>A0ABP9I0G3_9ACTN</name>
<protein>
    <submittedName>
        <fullName evidence="6">Acyl-CoA thioesterase II</fullName>
    </submittedName>
</protein>